<keyword evidence="4" id="KW-0808">Transferase</keyword>
<dbReference type="EMBL" id="AANZ01000037">
    <property type="protein sequence ID" value="EAQ77292.1"/>
    <property type="molecule type" value="Genomic_DNA"/>
</dbReference>
<dbReference type="AlphaFoldDB" id="A4A1P6"/>
<name>A4A1P6_9BACT</name>
<dbReference type="Gene3D" id="3.30.565.10">
    <property type="entry name" value="Histidine kinase-like ATPase, C-terminal domain"/>
    <property type="match status" value="1"/>
</dbReference>
<evidence type="ECO:0000313" key="11">
    <source>
        <dbReference type="EMBL" id="EAQ77292.1"/>
    </source>
</evidence>
<evidence type="ECO:0000256" key="2">
    <source>
        <dbReference type="ARBA" id="ARBA00012438"/>
    </source>
</evidence>
<evidence type="ECO:0000256" key="7">
    <source>
        <dbReference type="ARBA" id="ARBA00022840"/>
    </source>
</evidence>
<protein>
    <recommendedName>
        <fullName evidence="2">histidine kinase</fullName>
        <ecNumber evidence="2">2.7.13.3</ecNumber>
    </recommendedName>
</protein>
<dbReference type="EC" id="2.7.13.3" evidence="2"/>
<evidence type="ECO:0000256" key="8">
    <source>
        <dbReference type="ARBA" id="ARBA00023012"/>
    </source>
</evidence>
<dbReference type="InterPro" id="IPR036890">
    <property type="entry name" value="HATPase_C_sf"/>
</dbReference>
<feature type="coiled-coil region" evidence="9">
    <location>
        <begin position="4"/>
        <end position="34"/>
    </location>
</feature>
<dbReference type="PANTHER" id="PTHR24421:SF10">
    <property type="entry name" value="NITRATE_NITRITE SENSOR PROTEIN NARQ"/>
    <property type="match status" value="1"/>
</dbReference>
<dbReference type="SUPFAM" id="SSF55874">
    <property type="entry name" value="ATPase domain of HSP90 chaperone/DNA topoisomerase II/histidine kinase"/>
    <property type="match status" value="1"/>
</dbReference>
<comment type="caution">
    <text evidence="11">The sequence shown here is derived from an EMBL/GenBank/DDBJ whole genome shotgun (WGS) entry which is preliminary data.</text>
</comment>
<keyword evidence="6" id="KW-0418">Kinase</keyword>
<accession>A4A1P6</accession>
<dbReference type="GO" id="GO:0005524">
    <property type="term" value="F:ATP binding"/>
    <property type="evidence" value="ECO:0007669"/>
    <property type="project" value="UniProtKB-KW"/>
</dbReference>
<proteinExistence type="predicted"/>
<dbReference type="Proteomes" id="UP000004358">
    <property type="component" value="Unassembled WGS sequence"/>
</dbReference>
<keyword evidence="3" id="KW-0597">Phosphoprotein</keyword>
<dbReference type="InterPro" id="IPR011712">
    <property type="entry name" value="Sig_transdc_His_kin_sub3_dim/P"/>
</dbReference>
<dbReference type="eggNOG" id="COG4585">
    <property type="taxonomic scope" value="Bacteria"/>
</dbReference>
<dbReference type="InterPro" id="IPR050482">
    <property type="entry name" value="Sensor_HK_TwoCompSys"/>
</dbReference>
<comment type="catalytic activity">
    <reaction evidence="1">
        <text>ATP + protein L-histidine = ADP + protein N-phospho-L-histidine.</text>
        <dbReference type="EC" id="2.7.13.3"/>
    </reaction>
</comment>
<evidence type="ECO:0000256" key="3">
    <source>
        <dbReference type="ARBA" id="ARBA00022553"/>
    </source>
</evidence>
<keyword evidence="9" id="KW-0175">Coiled coil</keyword>
<organism evidence="11 12">
    <name type="scientific">Blastopirellula marina DSM 3645</name>
    <dbReference type="NCBI Taxonomy" id="314230"/>
    <lineage>
        <taxon>Bacteria</taxon>
        <taxon>Pseudomonadati</taxon>
        <taxon>Planctomycetota</taxon>
        <taxon>Planctomycetia</taxon>
        <taxon>Pirellulales</taxon>
        <taxon>Pirellulaceae</taxon>
        <taxon>Blastopirellula</taxon>
    </lineage>
</organism>
<dbReference type="GO" id="GO:0046983">
    <property type="term" value="F:protein dimerization activity"/>
    <property type="evidence" value="ECO:0007669"/>
    <property type="project" value="InterPro"/>
</dbReference>
<keyword evidence="5" id="KW-0547">Nucleotide-binding</keyword>
<reference evidence="11 12" key="1">
    <citation type="submission" date="2006-02" db="EMBL/GenBank/DDBJ databases">
        <authorList>
            <person name="Amann R."/>
            <person name="Ferriera S."/>
            <person name="Johnson J."/>
            <person name="Kravitz S."/>
            <person name="Halpern A."/>
            <person name="Remington K."/>
            <person name="Beeson K."/>
            <person name="Tran B."/>
            <person name="Rogers Y.-H."/>
            <person name="Friedman R."/>
            <person name="Venter J.C."/>
        </authorList>
    </citation>
    <scope>NUCLEOTIDE SEQUENCE [LARGE SCALE GENOMIC DNA]</scope>
    <source>
        <strain evidence="11 12">DSM 3645</strain>
    </source>
</reference>
<gene>
    <name evidence="11" type="ORF">DSM3645_29441</name>
</gene>
<dbReference type="Gene3D" id="1.20.5.1930">
    <property type="match status" value="1"/>
</dbReference>
<dbReference type="PANTHER" id="PTHR24421">
    <property type="entry name" value="NITRATE/NITRITE SENSOR PROTEIN NARX-RELATED"/>
    <property type="match status" value="1"/>
</dbReference>
<feature type="domain" description="Histidine kinase/HSP90-like ATPase" evidence="10">
    <location>
        <begin position="150"/>
        <end position="243"/>
    </location>
</feature>
<evidence type="ECO:0000259" key="10">
    <source>
        <dbReference type="SMART" id="SM00387"/>
    </source>
</evidence>
<dbReference type="HOGENOM" id="CLU_000445_20_6_0"/>
<evidence type="ECO:0000256" key="1">
    <source>
        <dbReference type="ARBA" id="ARBA00000085"/>
    </source>
</evidence>
<sequence>MELEQAMEERTRELQNLNAKLEAEIRERSLVEQQLLQDKVYLQYLLSGHERDRQLIAYEIHDGVVQGLTAAMMHLETAPGQIDQVRIDTALRILRGSVAEARRVMKGLSPPLLEDIGVIAAIEGMLEEQMPESCEIEFEHDVQFDRLLPLLECTIYRVVQESVANIMRHSQARHAKISLQEAGERLVLSVVDDGIGFDAVGAAASGFGLKGIAERAKLFDVEAKIDSRPGAGTRVTIDFPLIRANQDFDKWASISGNLGAAKRV</sequence>
<dbReference type="SMART" id="SM00387">
    <property type="entry name" value="HATPase_c"/>
    <property type="match status" value="1"/>
</dbReference>
<keyword evidence="7" id="KW-0067">ATP-binding</keyword>
<dbReference type="GO" id="GO:0000155">
    <property type="term" value="F:phosphorelay sensor kinase activity"/>
    <property type="evidence" value="ECO:0007669"/>
    <property type="project" value="InterPro"/>
</dbReference>
<evidence type="ECO:0000256" key="5">
    <source>
        <dbReference type="ARBA" id="ARBA00022741"/>
    </source>
</evidence>
<dbReference type="GO" id="GO:0016020">
    <property type="term" value="C:membrane"/>
    <property type="evidence" value="ECO:0007669"/>
    <property type="project" value="InterPro"/>
</dbReference>
<dbReference type="CDD" id="cd16917">
    <property type="entry name" value="HATPase_UhpB-NarQ-NarX-like"/>
    <property type="match status" value="1"/>
</dbReference>
<evidence type="ECO:0000256" key="4">
    <source>
        <dbReference type="ARBA" id="ARBA00022679"/>
    </source>
</evidence>
<dbReference type="STRING" id="314230.DSM3645_29441"/>
<keyword evidence="8" id="KW-0902">Two-component regulatory system</keyword>
<evidence type="ECO:0000313" key="12">
    <source>
        <dbReference type="Proteomes" id="UP000004358"/>
    </source>
</evidence>
<dbReference type="Pfam" id="PF07730">
    <property type="entry name" value="HisKA_3"/>
    <property type="match status" value="1"/>
</dbReference>
<evidence type="ECO:0000256" key="6">
    <source>
        <dbReference type="ARBA" id="ARBA00022777"/>
    </source>
</evidence>
<dbReference type="InterPro" id="IPR003594">
    <property type="entry name" value="HATPase_dom"/>
</dbReference>
<evidence type="ECO:0000256" key="9">
    <source>
        <dbReference type="SAM" id="Coils"/>
    </source>
</evidence>
<dbReference type="Pfam" id="PF02518">
    <property type="entry name" value="HATPase_c"/>
    <property type="match status" value="1"/>
</dbReference>